<feature type="transmembrane region" description="Helical" evidence="7">
    <location>
        <begin position="141"/>
        <end position="160"/>
    </location>
</feature>
<keyword evidence="4 7" id="KW-1133">Transmembrane helix</keyword>
<evidence type="ECO:0000256" key="6">
    <source>
        <dbReference type="SAM" id="MobiDB-lite"/>
    </source>
</evidence>
<dbReference type="OMA" id="CHSRIDL"/>
<dbReference type="GeneID" id="585105"/>
<dbReference type="EnsemblMetazoa" id="XM_011663614">
    <property type="protein sequence ID" value="XP_011661916"/>
    <property type="gene ID" value="LOC585105"/>
</dbReference>
<feature type="transmembrane region" description="Helical" evidence="7">
    <location>
        <begin position="480"/>
        <end position="502"/>
    </location>
</feature>
<feature type="transmembrane region" description="Helical" evidence="7">
    <location>
        <begin position="114"/>
        <end position="135"/>
    </location>
</feature>
<evidence type="ECO:0000313" key="8">
    <source>
        <dbReference type="EnsemblMetazoa" id="XP_011661916"/>
    </source>
</evidence>
<keyword evidence="5 7" id="KW-0472">Membrane</keyword>
<sequence>MTIDGSAGIESGIQRDDNKNERDRLILSESPSRRNQRPKRSFCQLLRNGSQQFALEFAFSCETALGTPIVLQLGLPTVLQGLCWVLGPICGFVLGPLIGSLSDNCTSRWGRRRPFIFVLNLLVIVGCAGYLNVQYISNDGLGITVALLGILLVDLCAFLTESTSRAYLLDVCDVDEVTRGLLMRTVIGGLGCGCAYLVAGINWVNTPLGVVIKSNYELIFLLTVLVYIVCGILTITSIAEEPLVIKREDEKEDEVGMQTMKKYTTEVDREGLSPPEDEAVPTLRERITSIFRMPTCMRWLCVTHFFGWASFTTIVLYFTDYFAQEVLHGVPTAPINSTAFQLYQEGTRLASWGLCGFGFSTAVLSLLFLKIRSCFSTKALYIGPPLIFGICVGSMAFFVDYQILTLVLCSSFSLIFVTITTIPYDILANYHSDEQFTHPQNGPIRGQGTDMGILFAMTFLGQIVISILIGPLVTATNSQLPVVIMTTIMAFLSVICAFFVTYQ</sequence>
<organism evidence="8 9">
    <name type="scientific">Strongylocentrotus purpuratus</name>
    <name type="common">Purple sea urchin</name>
    <dbReference type="NCBI Taxonomy" id="7668"/>
    <lineage>
        <taxon>Eukaryota</taxon>
        <taxon>Metazoa</taxon>
        <taxon>Echinodermata</taxon>
        <taxon>Eleutherozoa</taxon>
        <taxon>Echinozoa</taxon>
        <taxon>Echinoidea</taxon>
        <taxon>Euechinoidea</taxon>
        <taxon>Echinacea</taxon>
        <taxon>Camarodonta</taxon>
        <taxon>Echinidea</taxon>
        <taxon>Strongylocentrotidae</taxon>
        <taxon>Strongylocentrotus</taxon>
    </lineage>
</organism>
<feature type="transmembrane region" description="Helical" evidence="7">
    <location>
        <begin position="181"/>
        <end position="199"/>
    </location>
</feature>
<feature type="transmembrane region" description="Helical" evidence="7">
    <location>
        <begin position="451"/>
        <end position="474"/>
    </location>
</feature>
<reference evidence="9" key="1">
    <citation type="submission" date="2015-02" db="EMBL/GenBank/DDBJ databases">
        <title>Genome sequencing for Strongylocentrotus purpuratus.</title>
        <authorList>
            <person name="Murali S."/>
            <person name="Liu Y."/>
            <person name="Vee V."/>
            <person name="English A."/>
            <person name="Wang M."/>
            <person name="Skinner E."/>
            <person name="Han Y."/>
            <person name="Muzny D.M."/>
            <person name="Worley K.C."/>
            <person name="Gibbs R.A."/>
        </authorList>
    </citation>
    <scope>NUCLEOTIDE SEQUENCE</scope>
</reference>
<reference evidence="8" key="2">
    <citation type="submission" date="2021-01" db="UniProtKB">
        <authorList>
            <consortium name="EnsemblMetazoa"/>
        </authorList>
    </citation>
    <scope>IDENTIFICATION</scope>
</reference>
<feature type="transmembrane region" description="Helical" evidence="7">
    <location>
        <begin position="349"/>
        <end position="369"/>
    </location>
</feature>
<protein>
    <submittedName>
        <fullName evidence="8">Uncharacterized protein</fullName>
    </submittedName>
</protein>
<dbReference type="OrthoDB" id="28755at2759"/>
<dbReference type="PANTHER" id="PTHR19432:SF96">
    <property type="entry name" value="MAJOR FACILITATOR SUPERFAMILY (MFS) PROFILE DOMAIN-CONTAINING PROTEIN"/>
    <property type="match status" value="1"/>
</dbReference>
<feature type="transmembrane region" description="Helical" evidence="7">
    <location>
        <begin position="78"/>
        <end position="102"/>
    </location>
</feature>
<dbReference type="EnsemblMetazoa" id="XM_003728292">
    <property type="protein sequence ID" value="XP_003728340"/>
    <property type="gene ID" value="LOC585105"/>
</dbReference>
<evidence type="ECO:0000313" key="9">
    <source>
        <dbReference type="Proteomes" id="UP000007110"/>
    </source>
</evidence>
<evidence type="ECO:0000256" key="1">
    <source>
        <dbReference type="ARBA" id="ARBA00004141"/>
    </source>
</evidence>
<feature type="region of interest" description="Disordered" evidence="6">
    <location>
        <begin position="1"/>
        <end position="20"/>
    </location>
</feature>
<evidence type="ECO:0000256" key="2">
    <source>
        <dbReference type="ARBA" id="ARBA00022448"/>
    </source>
</evidence>
<accession>A0A7M7HIB6</accession>
<dbReference type="GO" id="GO:0016020">
    <property type="term" value="C:membrane"/>
    <property type="evidence" value="ECO:0000318"/>
    <property type="project" value="GO_Central"/>
</dbReference>
<feature type="transmembrane region" description="Helical" evidence="7">
    <location>
        <begin position="219"/>
        <end position="239"/>
    </location>
</feature>
<dbReference type="GO" id="GO:0008506">
    <property type="term" value="F:sucrose:proton symporter activity"/>
    <property type="evidence" value="ECO:0000318"/>
    <property type="project" value="GO_Central"/>
</dbReference>
<dbReference type="KEGG" id="spu:585105"/>
<evidence type="ECO:0000256" key="7">
    <source>
        <dbReference type="SAM" id="Phobius"/>
    </source>
</evidence>
<feature type="transmembrane region" description="Helical" evidence="7">
    <location>
        <begin position="299"/>
        <end position="318"/>
    </location>
</feature>
<evidence type="ECO:0000256" key="5">
    <source>
        <dbReference type="ARBA" id="ARBA00023136"/>
    </source>
</evidence>
<dbReference type="Gene3D" id="1.20.1250.20">
    <property type="entry name" value="MFS general substrate transporter like domains"/>
    <property type="match status" value="1"/>
</dbReference>
<dbReference type="PANTHER" id="PTHR19432">
    <property type="entry name" value="SUGAR TRANSPORTER"/>
    <property type="match status" value="1"/>
</dbReference>
<dbReference type="RefSeq" id="XP_011661916.2">
    <property type="nucleotide sequence ID" value="XM_011663614.2"/>
</dbReference>
<keyword evidence="3 7" id="KW-0812">Transmembrane</keyword>
<keyword evidence="9" id="KW-1185">Reference proteome</keyword>
<proteinExistence type="predicted"/>
<dbReference type="RefSeq" id="XP_003728340.2">
    <property type="nucleotide sequence ID" value="XM_003728292.3"/>
</dbReference>
<feature type="transmembrane region" description="Helical" evidence="7">
    <location>
        <begin position="381"/>
        <end position="399"/>
    </location>
</feature>
<evidence type="ECO:0000256" key="4">
    <source>
        <dbReference type="ARBA" id="ARBA00022989"/>
    </source>
</evidence>
<comment type="subcellular location">
    <subcellularLocation>
        <location evidence="1">Membrane</location>
        <topology evidence="1">Multi-pass membrane protein</topology>
    </subcellularLocation>
</comment>
<dbReference type="InterPro" id="IPR036259">
    <property type="entry name" value="MFS_trans_sf"/>
</dbReference>
<dbReference type="Proteomes" id="UP000007110">
    <property type="component" value="Unassembled WGS sequence"/>
</dbReference>
<name>A0A7M7HIB6_STRPU</name>
<dbReference type="InParanoid" id="A0A7M7HIB6"/>
<dbReference type="AlphaFoldDB" id="A0A7M7HIB6"/>
<evidence type="ECO:0000256" key="3">
    <source>
        <dbReference type="ARBA" id="ARBA00022692"/>
    </source>
</evidence>
<keyword evidence="2" id="KW-0813">Transport</keyword>
<dbReference type="SUPFAM" id="SSF103473">
    <property type="entry name" value="MFS general substrate transporter"/>
    <property type="match status" value="1"/>
</dbReference>
<feature type="transmembrane region" description="Helical" evidence="7">
    <location>
        <begin position="405"/>
        <end position="430"/>
    </location>
</feature>